<organism evidence="4 5">
    <name type="scientific">Paenibacillus hexagrammi</name>
    <dbReference type="NCBI Taxonomy" id="2908839"/>
    <lineage>
        <taxon>Bacteria</taxon>
        <taxon>Bacillati</taxon>
        <taxon>Bacillota</taxon>
        <taxon>Bacilli</taxon>
        <taxon>Bacillales</taxon>
        <taxon>Paenibacillaceae</taxon>
        <taxon>Paenibacillus</taxon>
    </lineage>
</organism>
<dbReference type="PANTHER" id="PTHR48081">
    <property type="entry name" value="AB HYDROLASE SUPERFAMILY PROTEIN C4A8.06C"/>
    <property type="match status" value="1"/>
</dbReference>
<dbReference type="PANTHER" id="PTHR48081:SF30">
    <property type="entry name" value="ACETYL-HYDROLASE LIPR-RELATED"/>
    <property type="match status" value="1"/>
</dbReference>
<feature type="domain" description="Alpha/beta hydrolase fold-3" evidence="3">
    <location>
        <begin position="75"/>
        <end position="277"/>
    </location>
</feature>
<dbReference type="InterPro" id="IPR002168">
    <property type="entry name" value="Lipase_GDXG_HIS_AS"/>
</dbReference>
<dbReference type="Pfam" id="PF07859">
    <property type="entry name" value="Abhydrolase_3"/>
    <property type="match status" value="1"/>
</dbReference>
<comment type="similarity">
    <text evidence="1">Belongs to the 'GDXG' lipolytic enzyme family.</text>
</comment>
<dbReference type="InterPro" id="IPR050300">
    <property type="entry name" value="GDXG_lipolytic_enzyme"/>
</dbReference>
<protein>
    <submittedName>
        <fullName evidence="4">Alpha/beta hydrolase</fullName>
    </submittedName>
</protein>
<dbReference type="SUPFAM" id="SSF53474">
    <property type="entry name" value="alpha/beta-Hydrolases"/>
    <property type="match status" value="1"/>
</dbReference>
<sequence>MTVSNPAMIQAIKLHMKMNFRFLEQTVEEIRQAEQASLQHIQLLQGTKVKPDHLGGLYAEWVTVEEVPAVDDSVVMYVHGGSFITGSCETHRDLAARISQASGVPVLLFNYRLAPEHPYPAANEDCLAVYRALLDRGYSPDRIVIGGESIGGYLALTTLLTLRESREVLPAASFLLSPHTDFFAYDGESYQSRADVDGTGSIEVSRKCAQYYFGTAQMNPSVLSPQRSDLKGLPPLLIQVGDQEVLLSDSLSLAERATEAGVSVELEVWEEMWHVFQLFASMVEESGQAIRQIGRFVRRMMIS</sequence>
<dbReference type="EMBL" id="CP090978">
    <property type="protein sequence ID" value="UJF33504.1"/>
    <property type="molecule type" value="Genomic_DNA"/>
</dbReference>
<gene>
    <name evidence="4" type="ORF">L0M14_29065</name>
</gene>
<dbReference type="InterPro" id="IPR029058">
    <property type="entry name" value="AB_hydrolase_fold"/>
</dbReference>
<dbReference type="Proteomes" id="UP001649230">
    <property type="component" value="Chromosome"/>
</dbReference>
<keyword evidence="2 4" id="KW-0378">Hydrolase</keyword>
<name>A0ABY3SJT8_9BACL</name>
<reference evidence="4 5" key="1">
    <citation type="journal article" date="2024" name="Int. J. Syst. Evol. Microbiol.">
        <title>Paenibacillus hexagrammi sp. nov., a novel bacterium isolated from the gut content of Hexagrammos agrammus.</title>
        <authorList>
            <person name="Jung H.K."/>
            <person name="Kim D.G."/>
            <person name="Zin H."/>
            <person name="Park J."/>
            <person name="Jung H."/>
            <person name="Kim Y.O."/>
            <person name="Kong H.J."/>
            <person name="Kim J.W."/>
            <person name="Kim Y.S."/>
        </authorList>
    </citation>
    <scope>NUCLEOTIDE SEQUENCE [LARGE SCALE GENOMIC DNA]</scope>
    <source>
        <strain evidence="4 5">YPD9-1</strain>
    </source>
</reference>
<proteinExistence type="inferred from homology"/>
<dbReference type="PROSITE" id="PS01173">
    <property type="entry name" value="LIPASE_GDXG_HIS"/>
    <property type="match status" value="1"/>
</dbReference>
<evidence type="ECO:0000313" key="5">
    <source>
        <dbReference type="Proteomes" id="UP001649230"/>
    </source>
</evidence>
<evidence type="ECO:0000259" key="3">
    <source>
        <dbReference type="Pfam" id="PF07859"/>
    </source>
</evidence>
<dbReference type="GO" id="GO:0016787">
    <property type="term" value="F:hydrolase activity"/>
    <property type="evidence" value="ECO:0007669"/>
    <property type="project" value="UniProtKB-KW"/>
</dbReference>
<keyword evidence="5" id="KW-1185">Reference proteome</keyword>
<dbReference type="RefSeq" id="WP_235119874.1">
    <property type="nucleotide sequence ID" value="NZ_CP090978.1"/>
</dbReference>
<evidence type="ECO:0000256" key="1">
    <source>
        <dbReference type="ARBA" id="ARBA00010515"/>
    </source>
</evidence>
<accession>A0ABY3SJT8</accession>
<dbReference type="Gene3D" id="3.40.50.1820">
    <property type="entry name" value="alpha/beta hydrolase"/>
    <property type="match status" value="1"/>
</dbReference>
<evidence type="ECO:0000313" key="4">
    <source>
        <dbReference type="EMBL" id="UJF33504.1"/>
    </source>
</evidence>
<evidence type="ECO:0000256" key="2">
    <source>
        <dbReference type="ARBA" id="ARBA00022801"/>
    </source>
</evidence>
<dbReference type="InterPro" id="IPR013094">
    <property type="entry name" value="AB_hydrolase_3"/>
</dbReference>